<evidence type="ECO:0000256" key="7">
    <source>
        <dbReference type="ARBA" id="ARBA00024739"/>
    </source>
</evidence>
<accession>A0A7C4MTP7</accession>
<evidence type="ECO:0000256" key="6">
    <source>
        <dbReference type="ARBA" id="ARBA00023163"/>
    </source>
</evidence>
<dbReference type="GO" id="GO:0045892">
    <property type="term" value="P:negative regulation of DNA-templated transcription"/>
    <property type="evidence" value="ECO:0007669"/>
    <property type="project" value="InterPro"/>
</dbReference>
<keyword evidence="10" id="KW-0966">Cell projection</keyword>
<protein>
    <recommendedName>
        <fullName evidence="2">Negative regulator of flagellin synthesis</fullName>
    </recommendedName>
    <alternativeName>
        <fullName evidence="8">Anti-sigma-28 factor</fullName>
    </alternativeName>
</protein>
<dbReference type="SUPFAM" id="SSF101498">
    <property type="entry name" value="Anti-sigma factor FlgM"/>
    <property type="match status" value="1"/>
</dbReference>
<dbReference type="EMBL" id="DSUH01000223">
    <property type="protein sequence ID" value="HGU33079.1"/>
    <property type="molecule type" value="Genomic_DNA"/>
</dbReference>
<dbReference type="InterPro" id="IPR035890">
    <property type="entry name" value="Anti-sigma-28_factor_FlgM_sf"/>
</dbReference>
<gene>
    <name evidence="10" type="primary">flgM</name>
    <name evidence="10" type="ORF">ENS29_09515</name>
</gene>
<comment type="function">
    <text evidence="7">Responsible for the coupling of flagellin expression to flagellar assembly by preventing expression of the flagellin genes when a component of the middle class of proteins is defective. It negatively regulates flagellar genes by inhibiting the activity of FliA by directly binding to FliA.</text>
</comment>
<evidence type="ECO:0000256" key="1">
    <source>
        <dbReference type="ARBA" id="ARBA00005322"/>
    </source>
</evidence>
<evidence type="ECO:0000256" key="3">
    <source>
        <dbReference type="ARBA" id="ARBA00022491"/>
    </source>
</evidence>
<organism evidence="10">
    <name type="scientific">Desulfatirhabdium butyrativorans</name>
    <dbReference type="NCBI Taxonomy" id="340467"/>
    <lineage>
        <taxon>Bacteria</taxon>
        <taxon>Pseudomonadati</taxon>
        <taxon>Thermodesulfobacteriota</taxon>
        <taxon>Desulfobacteria</taxon>
        <taxon>Desulfobacterales</taxon>
        <taxon>Desulfatirhabdiaceae</taxon>
        <taxon>Desulfatirhabdium</taxon>
    </lineage>
</organism>
<feature type="domain" description="Anti-sigma-28 factor FlgM C-terminal" evidence="9">
    <location>
        <begin position="44"/>
        <end position="98"/>
    </location>
</feature>
<comment type="similarity">
    <text evidence="1">Belongs to the FlgM family.</text>
</comment>
<reference evidence="10" key="1">
    <citation type="journal article" date="2020" name="mSystems">
        <title>Genome- and Community-Level Interaction Insights into Carbon Utilization and Element Cycling Functions of Hydrothermarchaeota in Hydrothermal Sediment.</title>
        <authorList>
            <person name="Zhou Z."/>
            <person name="Liu Y."/>
            <person name="Xu W."/>
            <person name="Pan J."/>
            <person name="Luo Z.H."/>
            <person name="Li M."/>
        </authorList>
    </citation>
    <scope>NUCLEOTIDE SEQUENCE [LARGE SCALE GENOMIC DNA]</scope>
    <source>
        <strain evidence="10">SpSt-477</strain>
    </source>
</reference>
<dbReference type="AlphaFoldDB" id="A0A7C4MTP7"/>
<keyword evidence="3" id="KW-0678">Repressor</keyword>
<evidence type="ECO:0000256" key="4">
    <source>
        <dbReference type="ARBA" id="ARBA00022795"/>
    </source>
</evidence>
<keyword evidence="10" id="KW-0969">Cilium</keyword>
<evidence type="ECO:0000259" key="9">
    <source>
        <dbReference type="Pfam" id="PF04316"/>
    </source>
</evidence>
<dbReference type="InterPro" id="IPR007412">
    <property type="entry name" value="FlgM"/>
</dbReference>
<keyword evidence="4" id="KW-1005">Bacterial flagellum biogenesis</keyword>
<name>A0A7C4MTP7_9BACT</name>
<evidence type="ECO:0000256" key="8">
    <source>
        <dbReference type="ARBA" id="ARBA00030117"/>
    </source>
</evidence>
<dbReference type="InterPro" id="IPR031316">
    <property type="entry name" value="FlgM_C"/>
</dbReference>
<sequence>MMKIIDNTLTGQAHYARLASKGIQSQQPTSSGKLSVDAVDDQNDKVMLSEMSRKMRQAMDTLHQLPDIRQGRVAALRSSLEAGTYRIDPERIAGKMIEEMQANRSVIFER</sequence>
<dbReference type="Pfam" id="PF04316">
    <property type="entry name" value="FlgM"/>
    <property type="match status" value="1"/>
</dbReference>
<proteinExistence type="inferred from homology"/>
<keyword evidence="10" id="KW-0282">Flagellum</keyword>
<keyword evidence="5" id="KW-0805">Transcription regulation</keyword>
<evidence type="ECO:0000313" key="10">
    <source>
        <dbReference type="EMBL" id="HGU33079.1"/>
    </source>
</evidence>
<evidence type="ECO:0000256" key="2">
    <source>
        <dbReference type="ARBA" id="ARBA00017823"/>
    </source>
</evidence>
<dbReference type="NCBIfam" id="TIGR03824">
    <property type="entry name" value="FlgM_jcvi"/>
    <property type="match status" value="1"/>
</dbReference>
<comment type="caution">
    <text evidence="10">The sequence shown here is derived from an EMBL/GenBank/DDBJ whole genome shotgun (WGS) entry which is preliminary data.</text>
</comment>
<evidence type="ECO:0000256" key="5">
    <source>
        <dbReference type="ARBA" id="ARBA00023015"/>
    </source>
</evidence>
<keyword evidence="6" id="KW-0804">Transcription</keyword>
<dbReference type="GO" id="GO:0044781">
    <property type="term" value="P:bacterial-type flagellum organization"/>
    <property type="evidence" value="ECO:0007669"/>
    <property type="project" value="UniProtKB-KW"/>
</dbReference>